<dbReference type="Proteomes" id="UP001500063">
    <property type="component" value="Unassembled WGS sequence"/>
</dbReference>
<evidence type="ECO:0000313" key="2">
    <source>
        <dbReference type="Proteomes" id="UP001500063"/>
    </source>
</evidence>
<dbReference type="Pfam" id="PF15566">
    <property type="entry name" value="Imm32"/>
    <property type="match status" value="1"/>
</dbReference>
<dbReference type="RefSeq" id="WP_344117710.1">
    <property type="nucleotide sequence ID" value="NZ_BAAABW010000013.1"/>
</dbReference>
<reference evidence="2" key="1">
    <citation type="journal article" date="2019" name="Int. J. Syst. Evol. Microbiol.">
        <title>The Global Catalogue of Microorganisms (GCM) 10K type strain sequencing project: providing services to taxonomists for standard genome sequencing and annotation.</title>
        <authorList>
            <consortium name="The Broad Institute Genomics Platform"/>
            <consortium name="The Broad Institute Genome Sequencing Center for Infectious Disease"/>
            <person name="Wu L."/>
            <person name="Ma J."/>
        </authorList>
    </citation>
    <scope>NUCLEOTIDE SEQUENCE [LARGE SCALE GENOMIC DNA]</scope>
    <source>
        <strain evidence="2">JCM 4565</strain>
    </source>
</reference>
<protein>
    <submittedName>
        <fullName evidence="1">Uncharacterized protein</fullName>
    </submittedName>
</protein>
<comment type="caution">
    <text evidence="1">The sequence shown here is derived from an EMBL/GenBank/DDBJ whole genome shotgun (WGS) entry which is preliminary data.</text>
</comment>
<proteinExistence type="predicted"/>
<organism evidence="1 2">
    <name type="scientific">Streptomyces blastmyceticus</name>
    <dbReference type="NCBI Taxonomy" id="68180"/>
    <lineage>
        <taxon>Bacteria</taxon>
        <taxon>Bacillati</taxon>
        <taxon>Actinomycetota</taxon>
        <taxon>Actinomycetes</taxon>
        <taxon>Kitasatosporales</taxon>
        <taxon>Streptomycetaceae</taxon>
        <taxon>Streptomyces</taxon>
    </lineage>
</organism>
<accession>A0ABP3GIE7</accession>
<evidence type="ECO:0000313" key="1">
    <source>
        <dbReference type="EMBL" id="GAA0346380.1"/>
    </source>
</evidence>
<gene>
    <name evidence="1" type="ORF">GCM10010319_23550</name>
</gene>
<sequence>MILVPDPIFDEVELTGSATELARLAGMVAEGEGFISSVSATAPDSETLAEVEVREAPGPGVLIHLDSQRRILVISGDPVARALFADNLDAMATAMAAVDGGGHRHIDHFPGHPYLVEGSMSLVVGIAGEGPPTR</sequence>
<keyword evidence="2" id="KW-1185">Reference proteome</keyword>
<dbReference type="EMBL" id="BAAABW010000013">
    <property type="protein sequence ID" value="GAA0346380.1"/>
    <property type="molecule type" value="Genomic_DNA"/>
</dbReference>
<dbReference type="InterPro" id="IPR029083">
    <property type="entry name" value="Imm32"/>
</dbReference>
<name>A0ABP3GIE7_9ACTN</name>